<keyword evidence="2" id="KW-1185">Reference proteome</keyword>
<protein>
    <submittedName>
        <fullName evidence="1">Uncharacterized protein</fullName>
    </submittedName>
</protein>
<proteinExistence type="predicted"/>
<accession>A0ACB9D3T6</accession>
<comment type="caution">
    <text evidence="1">The sequence shown here is derived from an EMBL/GenBank/DDBJ whole genome shotgun (WGS) entry which is preliminary data.</text>
</comment>
<evidence type="ECO:0000313" key="2">
    <source>
        <dbReference type="Proteomes" id="UP001056120"/>
    </source>
</evidence>
<dbReference type="Proteomes" id="UP001056120">
    <property type="component" value="Linkage Group LG20"/>
</dbReference>
<reference evidence="1 2" key="2">
    <citation type="journal article" date="2022" name="Mol. Ecol. Resour.">
        <title>The genomes of chicory, endive, great burdock and yacon provide insights into Asteraceae paleo-polyploidization history and plant inulin production.</title>
        <authorList>
            <person name="Fan W."/>
            <person name="Wang S."/>
            <person name="Wang H."/>
            <person name="Wang A."/>
            <person name="Jiang F."/>
            <person name="Liu H."/>
            <person name="Zhao H."/>
            <person name="Xu D."/>
            <person name="Zhang Y."/>
        </authorList>
    </citation>
    <scope>NUCLEOTIDE SEQUENCE [LARGE SCALE GENOMIC DNA]</scope>
    <source>
        <strain evidence="2">cv. Yunnan</strain>
        <tissue evidence="1">Leaves</tissue>
    </source>
</reference>
<gene>
    <name evidence="1" type="ORF">L1987_58915</name>
</gene>
<sequence>MENKKNIIQELDISQLPYLQAVIKETFRLHPPAPFLVPHQAIRDVEIQGFMVPKNAQILCNVWAMGRDPKVWSFPETFMPERFLEVKIDYKGQDFELIPFGAGRRMCPGLNISHRMLHIMLGTLIQNFEWKLEGNMRAQDIDMGEKFGLTLQRNIPLKAIPLRLK</sequence>
<name>A0ACB9D3T6_9ASTR</name>
<organism evidence="1 2">
    <name type="scientific">Smallanthus sonchifolius</name>
    <dbReference type="NCBI Taxonomy" id="185202"/>
    <lineage>
        <taxon>Eukaryota</taxon>
        <taxon>Viridiplantae</taxon>
        <taxon>Streptophyta</taxon>
        <taxon>Embryophyta</taxon>
        <taxon>Tracheophyta</taxon>
        <taxon>Spermatophyta</taxon>
        <taxon>Magnoliopsida</taxon>
        <taxon>eudicotyledons</taxon>
        <taxon>Gunneridae</taxon>
        <taxon>Pentapetalae</taxon>
        <taxon>asterids</taxon>
        <taxon>campanulids</taxon>
        <taxon>Asterales</taxon>
        <taxon>Asteraceae</taxon>
        <taxon>Asteroideae</taxon>
        <taxon>Heliantheae alliance</taxon>
        <taxon>Millerieae</taxon>
        <taxon>Smallanthus</taxon>
    </lineage>
</organism>
<reference evidence="2" key="1">
    <citation type="journal article" date="2022" name="Mol. Ecol. Resour.">
        <title>The genomes of chicory, endive, great burdock and yacon provide insights into Asteraceae palaeo-polyploidization history and plant inulin production.</title>
        <authorList>
            <person name="Fan W."/>
            <person name="Wang S."/>
            <person name="Wang H."/>
            <person name="Wang A."/>
            <person name="Jiang F."/>
            <person name="Liu H."/>
            <person name="Zhao H."/>
            <person name="Xu D."/>
            <person name="Zhang Y."/>
        </authorList>
    </citation>
    <scope>NUCLEOTIDE SEQUENCE [LARGE SCALE GENOMIC DNA]</scope>
    <source>
        <strain evidence="2">cv. Yunnan</strain>
    </source>
</reference>
<dbReference type="EMBL" id="CM042037">
    <property type="protein sequence ID" value="KAI3741244.1"/>
    <property type="molecule type" value="Genomic_DNA"/>
</dbReference>
<evidence type="ECO:0000313" key="1">
    <source>
        <dbReference type="EMBL" id="KAI3741244.1"/>
    </source>
</evidence>